<evidence type="ECO:0000313" key="8">
    <source>
        <dbReference type="Proteomes" id="UP000182510"/>
    </source>
</evidence>
<keyword evidence="2 4" id="KW-0560">Oxidoreductase</keyword>
<keyword evidence="8" id="KW-1185">Reference proteome</keyword>
<dbReference type="InterPro" id="IPR050418">
    <property type="entry name" value="D-iso_2-hydroxyacid_DH_PdxB"/>
</dbReference>
<evidence type="ECO:0000256" key="1">
    <source>
        <dbReference type="ARBA" id="ARBA00005854"/>
    </source>
</evidence>
<proteinExistence type="inferred from homology"/>
<evidence type="ECO:0000259" key="5">
    <source>
        <dbReference type="Pfam" id="PF00389"/>
    </source>
</evidence>
<name>A0A1L3J3X2_9FLAO</name>
<dbReference type="InterPro" id="IPR006139">
    <property type="entry name" value="D-isomer_2_OHA_DH_cat_dom"/>
</dbReference>
<organism evidence="7 8">
    <name type="scientific">Christiangramia salexigens</name>
    <dbReference type="NCBI Taxonomy" id="1913577"/>
    <lineage>
        <taxon>Bacteria</taxon>
        <taxon>Pseudomonadati</taxon>
        <taxon>Bacteroidota</taxon>
        <taxon>Flavobacteriia</taxon>
        <taxon>Flavobacteriales</taxon>
        <taxon>Flavobacteriaceae</taxon>
        <taxon>Christiangramia</taxon>
    </lineage>
</organism>
<dbReference type="GO" id="GO:0051287">
    <property type="term" value="F:NAD binding"/>
    <property type="evidence" value="ECO:0007669"/>
    <property type="project" value="InterPro"/>
</dbReference>
<dbReference type="InterPro" id="IPR006140">
    <property type="entry name" value="D-isomer_DH_NAD-bd"/>
</dbReference>
<dbReference type="Pfam" id="PF00389">
    <property type="entry name" value="2-Hacid_dh"/>
    <property type="match status" value="1"/>
</dbReference>
<dbReference type="InterPro" id="IPR036291">
    <property type="entry name" value="NAD(P)-bd_dom_sf"/>
</dbReference>
<gene>
    <name evidence="7" type="ORF">LPB144_04945</name>
</gene>
<dbReference type="Proteomes" id="UP000182510">
    <property type="component" value="Chromosome"/>
</dbReference>
<evidence type="ECO:0000256" key="4">
    <source>
        <dbReference type="RuleBase" id="RU003719"/>
    </source>
</evidence>
<keyword evidence="3" id="KW-0520">NAD</keyword>
<dbReference type="GO" id="GO:0016616">
    <property type="term" value="F:oxidoreductase activity, acting on the CH-OH group of donors, NAD or NADP as acceptor"/>
    <property type="evidence" value="ECO:0007669"/>
    <property type="project" value="InterPro"/>
</dbReference>
<comment type="similarity">
    <text evidence="1 4">Belongs to the D-isomer specific 2-hydroxyacid dehydrogenase family.</text>
</comment>
<dbReference type="EMBL" id="CP018153">
    <property type="protein sequence ID" value="APG59802.1"/>
    <property type="molecule type" value="Genomic_DNA"/>
</dbReference>
<dbReference type="AlphaFoldDB" id="A0A1L3J3X2"/>
<dbReference type="RefSeq" id="WP_072552454.1">
    <property type="nucleotide sequence ID" value="NZ_CP018153.1"/>
</dbReference>
<dbReference type="SUPFAM" id="SSF51735">
    <property type="entry name" value="NAD(P)-binding Rossmann-fold domains"/>
    <property type="match status" value="1"/>
</dbReference>
<dbReference type="Pfam" id="PF02826">
    <property type="entry name" value="2-Hacid_dh_C"/>
    <property type="match status" value="1"/>
</dbReference>
<protein>
    <submittedName>
        <fullName evidence="7">Dihydrofolate reductase</fullName>
    </submittedName>
</protein>
<dbReference type="KEGG" id="grl:LPB144_04945"/>
<accession>A0A1L3J3X2</accession>
<dbReference type="PANTHER" id="PTHR43761:SF1">
    <property type="entry name" value="D-ISOMER SPECIFIC 2-HYDROXYACID DEHYDROGENASE CATALYTIC DOMAIN-CONTAINING PROTEIN-RELATED"/>
    <property type="match status" value="1"/>
</dbReference>
<evidence type="ECO:0000256" key="3">
    <source>
        <dbReference type="ARBA" id="ARBA00023027"/>
    </source>
</evidence>
<reference evidence="7 8" key="1">
    <citation type="submission" date="2016-11" db="EMBL/GenBank/DDBJ databases">
        <title>Gramella sp. LPB0144 isolated from marine environment.</title>
        <authorList>
            <person name="Kim E."/>
            <person name="Yi H."/>
        </authorList>
    </citation>
    <scope>NUCLEOTIDE SEQUENCE [LARGE SCALE GENOMIC DNA]</scope>
    <source>
        <strain evidence="7 8">LPB0144</strain>
    </source>
</reference>
<evidence type="ECO:0000256" key="2">
    <source>
        <dbReference type="ARBA" id="ARBA00023002"/>
    </source>
</evidence>
<dbReference type="STRING" id="1913577.LPB144_04945"/>
<dbReference type="SUPFAM" id="SSF52283">
    <property type="entry name" value="Formate/glycerate dehydrogenase catalytic domain-like"/>
    <property type="match status" value="1"/>
</dbReference>
<evidence type="ECO:0000313" key="7">
    <source>
        <dbReference type="EMBL" id="APG59802.1"/>
    </source>
</evidence>
<dbReference type="Gene3D" id="3.40.50.720">
    <property type="entry name" value="NAD(P)-binding Rossmann-like Domain"/>
    <property type="match status" value="2"/>
</dbReference>
<sequence>MKKFNQIVCVDNTKLNDEAIQGLKELSENEVEVYTDTPESNQQIIERIGEAQAIIVSWRTEIDAEVIDACSNLEYIGMACSLFDDESANVDVKHARNKGITVTGIKDYGDPGVTEFIISELIQLLNGYKSHQWKEMPVELGSSKVGIIGFGVTGQLLAKALLALGAEVSYYSRTRKPEWEQKGIEYKSLKDLLRSSDIISFHVPRNVKLLEEKEFGVLGNSKIIINTSLGLPFSEKAFYNWMKNEANYAILDGDGRKSLDSESLELERLISYDAGAGWSEQTLVRLSQKVLQNIENYCEKKNS</sequence>
<feature type="domain" description="D-isomer specific 2-hydroxyacid dehydrogenase NAD-binding" evidence="6">
    <location>
        <begin position="124"/>
        <end position="252"/>
    </location>
</feature>
<feature type="domain" description="D-isomer specific 2-hydroxyacid dehydrogenase catalytic" evidence="5">
    <location>
        <begin position="15"/>
        <end position="301"/>
    </location>
</feature>
<evidence type="ECO:0000259" key="6">
    <source>
        <dbReference type="Pfam" id="PF02826"/>
    </source>
</evidence>
<dbReference type="OrthoDB" id="9805416at2"/>
<dbReference type="PANTHER" id="PTHR43761">
    <property type="entry name" value="D-ISOMER SPECIFIC 2-HYDROXYACID DEHYDROGENASE FAMILY PROTEIN (AFU_ORTHOLOGUE AFUA_1G13630)"/>
    <property type="match status" value="1"/>
</dbReference>